<keyword evidence="1" id="KW-1133">Transmembrane helix</keyword>
<feature type="non-terminal residue" evidence="2">
    <location>
        <position position="1"/>
    </location>
</feature>
<dbReference type="Proteomes" id="UP000789375">
    <property type="component" value="Unassembled WGS sequence"/>
</dbReference>
<evidence type="ECO:0000256" key="1">
    <source>
        <dbReference type="SAM" id="Phobius"/>
    </source>
</evidence>
<dbReference type="AlphaFoldDB" id="A0A9N9NG79"/>
<accession>A0A9N9NG79</accession>
<dbReference type="EMBL" id="CAJVPP010017047">
    <property type="protein sequence ID" value="CAG8731454.1"/>
    <property type="molecule type" value="Genomic_DNA"/>
</dbReference>
<keyword evidence="1" id="KW-0472">Membrane</keyword>
<keyword evidence="3" id="KW-1185">Reference proteome</keyword>
<feature type="transmembrane region" description="Helical" evidence="1">
    <location>
        <begin position="80"/>
        <end position="97"/>
    </location>
</feature>
<evidence type="ECO:0000313" key="3">
    <source>
        <dbReference type="Proteomes" id="UP000789375"/>
    </source>
</evidence>
<evidence type="ECO:0000313" key="2">
    <source>
        <dbReference type="EMBL" id="CAG8731454.1"/>
    </source>
</evidence>
<sequence>IANAIINSTTRNHVFVKPVMSMVSKIRRFTTTVSPTNTYAINTSSFFFNPTSGRDTNNMDPISITATQTMRIILWKTRRFLSVMMIIVIYRVSRLPAKSYPFN</sequence>
<gene>
    <name evidence="2" type="ORF">FMOSSE_LOCUS15670</name>
</gene>
<protein>
    <submittedName>
        <fullName evidence="2">579_t:CDS:1</fullName>
    </submittedName>
</protein>
<reference evidence="2" key="1">
    <citation type="submission" date="2021-06" db="EMBL/GenBank/DDBJ databases">
        <authorList>
            <person name="Kallberg Y."/>
            <person name="Tangrot J."/>
            <person name="Rosling A."/>
        </authorList>
    </citation>
    <scope>NUCLEOTIDE SEQUENCE</scope>
    <source>
        <strain evidence="2">87-6 pot B 2015</strain>
    </source>
</reference>
<name>A0A9N9NG79_FUNMO</name>
<proteinExistence type="predicted"/>
<keyword evidence="1" id="KW-0812">Transmembrane</keyword>
<organism evidence="2 3">
    <name type="scientific">Funneliformis mosseae</name>
    <name type="common">Endomycorrhizal fungus</name>
    <name type="synonym">Glomus mosseae</name>
    <dbReference type="NCBI Taxonomy" id="27381"/>
    <lineage>
        <taxon>Eukaryota</taxon>
        <taxon>Fungi</taxon>
        <taxon>Fungi incertae sedis</taxon>
        <taxon>Mucoromycota</taxon>
        <taxon>Glomeromycotina</taxon>
        <taxon>Glomeromycetes</taxon>
        <taxon>Glomerales</taxon>
        <taxon>Glomeraceae</taxon>
        <taxon>Funneliformis</taxon>
    </lineage>
</organism>
<comment type="caution">
    <text evidence="2">The sequence shown here is derived from an EMBL/GenBank/DDBJ whole genome shotgun (WGS) entry which is preliminary data.</text>
</comment>